<reference evidence="11 12" key="1">
    <citation type="submission" date="2019-04" db="EMBL/GenBank/DDBJ databases">
        <authorList>
            <person name="Van Vliet M D."/>
        </authorList>
    </citation>
    <scope>NUCLEOTIDE SEQUENCE [LARGE SCALE GENOMIC DNA]</scope>
    <source>
        <strain evidence="11 12">F1</strain>
    </source>
</reference>
<dbReference type="Gene3D" id="3.30.160.70">
    <property type="entry name" value="Methylated DNA-protein cysteine methyltransferase domain"/>
    <property type="match status" value="1"/>
</dbReference>
<dbReference type="EC" id="2.1.1.63" evidence="3"/>
<dbReference type="GO" id="GO:0003908">
    <property type="term" value="F:methylated-DNA-[protein]-cysteine S-methyltransferase activity"/>
    <property type="evidence" value="ECO:0007669"/>
    <property type="project" value="UniProtKB-EC"/>
</dbReference>
<evidence type="ECO:0000256" key="7">
    <source>
        <dbReference type="ARBA" id="ARBA00023204"/>
    </source>
</evidence>
<keyword evidence="5" id="KW-0808">Transferase</keyword>
<dbReference type="GO" id="GO:0032259">
    <property type="term" value="P:methylation"/>
    <property type="evidence" value="ECO:0007669"/>
    <property type="project" value="UniProtKB-KW"/>
</dbReference>
<dbReference type="Pfam" id="PF01035">
    <property type="entry name" value="DNA_binding_1"/>
    <property type="match status" value="1"/>
</dbReference>
<evidence type="ECO:0000256" key="1">
    <source>
        <dbReference type="ARBA" id="ARBA00001286"/>
    </source>
</evidence>
<dbReference type="SUPFAM" id="SSF53155">
    <property type="entry name" value="Methylated DNA-protein cysteine methyltransferase domain"/>
    <property type="match status" value="1"/>
</dbReference>
<dbReference type="GO" id="GO:0006281">
    <property type="term" value="P:DNA repair"/>
    <property type="evidence" value="ECO:0007669"/>
    <property type="project" value="UniProtKB-KW"/>
</dbReference>
<dbReference type="PANTHER" id="PTHR10815">
    <property type="entry name" value="METHYLATED-DNA--PROTEIN-CYSTEINE METHYLTRANSFERASE"/>
    <property type="match status" value="1"/>
</dbReference>
<protein>
    <recommendedName>
        <fullName evidence="3">methylated-DNA--[protein]-cysteine S-methyltransferase</fullName>
        <ecNumber evidence="3">2.1.1.63</ecNumber>
    </recommendedName>
</protein>
<dbReference type="InterPro" id="IPR014048">
    <property type="entry name" value="MethylDNA_cys_MeTrfase_DNA-bd"/>
</dbReference>
<comment type="catalytic activity">
    <reaction evidence="1">
        <text>a 4-O-methyl-thymidine in DNA + L-cysteinyl-[protein] = a thymidine in DNA + S-methyl-L-cysteinyl-[protein]</text>
        <dbReference type="Rhea" id="RHEA:53428"/>
        <dbReference type="Rhea" id="RHEA-COMP:10131"/>
        <dbReference type="Rhea" id="RHEA-COMP:10132"/>
        <dbReference type="Rhea" id="RHEA-COMP:13555"/>
        <dbReference type="Rhea" id="RHEA-COMP:13556"/>
        <dbReference type="ChEBI" id="CHEBI:29950"/>
        <dbReference type="ChEBI" id="CHEBI:82612"/>
        <dbReference type="ChEBI" id="CHEBI:137386"/>
        <dbReference type="ChEBI" id="CHEBI:137387"/>
        <dbReference type="EC" id="2.1.1.63"/>
    </reaction>
</comment>
<dbReference type="PANTHER" id="PTHR10815:SF13">
    <property type="entry name" value="METHYLATED-DNA--PROTEIN-CYSTEINE METHYLTRANSFERASE"/>
    <property type="match status" value="1"/>
</dbReference>
<evidence type="ECO:0000259" key="9">
    <source>
        <dbReference type="Pfam" id="PF01035"/>
    </source>
</evidence>
<dbReference type="CDD" id="cd06445">
    <property type="entry name" value="ATase"/>
    <property type="match status" value="1"/>
</dbReference>
<evidence type="ECO:0000256" key="6">
    <source>
        <dbReference type="ARBA" id="ARBA00022763"/>
    </source>
</evidence>
<evidence type="ECO:0000313" key="11">
    <source>
        <dbReference type="EMBL" id="VGO17469.1"/>
    </source>
</evidence>
<dbReference type="FunFam" id="1.10.10.10:FF:000214">
    <property type="entry name" value="Methylated-DNA--protein-cysteine methyltransferase"/>
    <property type="match status" value="1"/>
</dbReference>
<dbReference type="Proteomes" id="UP000366872">
    <property type="component" value="Unassembled WGS sequence"/>
</dbReference>
<dbReference type="InterPro" id="IPR001497">
    <property type="entry name" value="MethylDNA_cys_MeTrfase_AS"/>
</dbReference>
<evidence type="ECO:0000256" key="4">
    <source>
        <dbReference type="ARBA" id="ARBA00022603"/>
    </source>
</evidence>
<dbReference type="InterPro" id="IPR036217">
    <property type="entry name" value="MethylDNA_cys_MeTrfase_DNAb"/>
</dbReference>
<evidence type="ECO:0000259" key="10">
    <source>
        <dbReference type="Pfam" id="PF02870"/>
    </source>
</evidence>
<comment type="catalytic activity">
    <reaction evidence="8">
        <text>a 6-O-methyl-2'-deoxyguanosine in DNA + L-cysteinyl-[protein] = S-methyl-L-cysteinyl-[protein] + a 2'-deoxyguanosine in DNA</text>
        <dbReference type="Rhea" id="RHEA:24000"/>
        <dbReference type="Rhea" id="RHEA-COMP:10131"/>
        <dbReference type="Rhea" id="RHEA-COMP:10132"/>
        <dbReference type="Rhea" id="RHEA-COMP:11367"/>
        <dbReference type="Rhea" id="RHEA-COMP:11368"/>
        <dbReference type="ChEBI" id="CHEBI:29950"/>
        <dbReference type="ChEBI" id="CHEBI:82612"/>
        <dbReference type="ChEBI" id="CHEBI:85445"/>
        <dbReference type="ChEBI" id="CHEBI:85448"/>
        <dbReference type="EC" id="2.1.1.63"/>
    </reaction>
</comment>
<proteinExistence type="inferred from homology"/>
<dbReference type="InterPro" id="IPR036388">
    <property type="entry name" value="WH-like_DNA-bd_sf"/>
</dbReference>
<dbReference type="Pfam" id="PF02870">
    <property type="entry name" value="Methyltransf_1N"/>
    <property type="match status" value="1"/>
</dbReference>
<evidence type="ECO:0000256" key="2">
    <source>
        <dbReference type="ARBA" id="ARBA00008711"/>
    </source>
</evidence>
<dbReference type="InterPro" id="IPR036631">
    <property type="entry name" value="MGMT_N_sf"/>
</dbReference>
<name>A0A6C2UBZ7_PONDE</name>
<gene>
    <name evidence="11" type="primary">ada</name>
    <name evidence="11" type="ORF">PDESU_06065</name>
</gene>
<evidence type="ECO:0000256" key="5">
    <source>
        <dbReference type="ARBA" id="ARBA00022679"/>
    </source>
</evidence>
<feature type="domain" description="Methylated-DNA-[protein]-cysteine S-methyltransferase DNA binding" evidence="9">
    <location>
        <begin position="96"/>
        <end position="175"/>
    </location>
</feature>
<dbReference type="PROSITE" id="PS00374">
    <property type="entry name" value="MGMT"/>
    <property type="match status" value="1"/>
</dbReference>
<comment type="similarity">
    <text evidence="2">Belongs to the MGMT family.</text>
</comment>
<feature type="domain" description="Methylguanine DNA methyltransferase ribonuclease-like" evidence="10">
    <location>
        <begin position="25"/>
        <end position="50"/>
    </location>
</feature>
<evidence type="ECO:0000313" key="12">
    <source>
        <dbReference type="Proteomes" id="UP000366872"/>
    </source>
</evidence>
<dbReference type="NCBIfam" id="TIGR00589">
    <property type="entry name" value="ogt"/>
    <property type="match status" value="1"/>
</dbReference>
<dbReference type="Gene3D" id="1.10.10.10">
    <property type="entry name" value="Winged helix-like DNA-binding domain superfamily/Winged helix DNA-binding domain"/>
    <property type="match status" value="1"/>
</dbReference>
<accession>A0A6C2UBZ7</accession>
<evidence type="ECO:0000256" key="8">
    <source>
        <dbReference type="ARBA" id="ARBA00049348"/>
    </source>
</evidence>
<evidence type="ECO:0000256" key="3">
    <source>
        <dbReference type="ARBA" id="ARBA00011918"/>
    </source>
</evidence>
<dbReference type="InterPro" id="IPR008332">
    <property type="entry name" value="MethylG_MeTrfase_N"/>
</dbReference>
<organism evidence="11 12">
    <name type="scientific">Pontiella desulfatans</name>
    <dbReference type="NCBI Taxonomy" id="2750659"/>
    <lineage>
        <taxon>Bacteria</taxon>
        <taxon>Pseudomonadati</taxon>
        <taxon>Kiritimatiellota</taxon>
        <taxon>Kiritimatiellia</taxon>
        <taxon>Kiritimatiellales</taxon>
        <taxon>Pontiellaceae</taxon>
        <taxon>Pontiella</taxon>
    </lineage>
</organism>
<keyword evidence="7" id="KW-0234">DNA repair</keyword>
<dbReference type="AlphaFoldDB" id="A0A6C2UBZ7"/>
<keyword evidence="4" id="KW-0489">Methyltransferase</keyword>
<sequence length="181" mass="19722">MRLHLEAATPAEVKAGGAGWTIAAGYADTPFGNCLLAESPRGICHLSFEEPGAWSSLATHWPNAGFARDDDGATEWCKRIFMEGRRPLPLFVKGTPFQLTVWQALLQIPEGQLISYGRLAERIGNPKASRAVGAAVGQNPIGFLIPCHRVIRETGAIGGYRWGTDRKRAIQAWERARVPAC</sequence>
<dbReference type="SUPFAM" id="SSF46767">
    <property type="entry name" value="Methylated DNA-protein cysteine methyltransferase, C-terminal domain"/>
    <property type="match status" value="1"/>
</dbReference>
<keyword evidence="6" id="KW-0227">DNA damage</keyword>
<dbReference type="EMBL" id="CAAHFG010000004">
    <property type="protein sequence ID" value="VGO17469.1"/>
    <property type="molecule type" value="Genomic_DNA"/>
</dbReference>
<dbReference type="RefSeq" id="WP_136082936.1">
    <property type="nucleotide sequence ID" value="NZ_CAAHFG010000004.1"/>
</dbReference>
<keyword evidence="12" id="KW-1185">Reference proteome</keyword>